<dbReference type="InterPro" id="IPR036909">
    <property type="entry name" value="Cyt_c-like_dom_sf"/>
</dbReference>
<feature type="domain" description="Cytochrome c" evidence="8">
    <location>
        <begin position="83"/>
        <end position="182"/>
    </location>
</feature>
<feature type="binding site" description="covalent" evidence="6">
    <location>
        <position position="111"/>
    </location>
    <ligand>
        <name>heme c</name>
        <dbReference type="ChEBI" id="CHEBI:61717"/>
    </ligand>
</feature>
<feature type="binding site" description="covalent" evidence="6">
    <location>
        <position position="115"/>
    </location>
    <ligand>
        <name>heme c</name>
        <dbReference type="ChEBI" id="CHEBI:61717"/>
    </ligand>
</feature>
<feature type="binding site" description="covalent" evidence="6">
    <location>
        <position position="160"/>
    </location>
    <ligand>
        <name>heme c</name>
        <dbReference type="ChEBI" id="CHEBI:61717"/>
    </ligand>
</feature>
<dbReference type="InterPro" id="IPR002324">
    <property type="entry name" value="Cyt_c_ID"/>
</dbReference>
<evidence type="ECO:0000313" key="10">
    <source>
        <dbReference type="Proteomes" id="UP000184406"/>
    </source>
</evidence>
<dbReference type="AlphaFoldDB" id="A0A1M4YXV0"/>
<keyword evidence="10" id="KW-1185">Reference proteome</keyword>
<keyword evidence="2 6" id="KW-0349">Heme</keyword>
<comment type="PTM">
    <text evidence="6">Binds 1 heme c group covalently per subunit.</text>
</comment>
<dbReference type="Proteomes" id="UP000184406">
    <property type="component" value="Unassembled WGS sequence"/>
</dbReference>
<evidence type="ECO:0000256" key="3">
    <source>
        <dbReference type="ARBA" id="ARBA00022723"/>
    </source>
</evidence>
<dbReference type="InterPro" id="IPR009056">
    <property type="entry name" value="Cyt_c-like_dom"/>
</dbReference>
<dbReference type="PRINTS" id="PR00606">
    <property type="entry name" value="CYTCHROMECID"/>
</dbReference>
<evidence type="ECO:0000256" key="1">
    <source>
        <dbReference type="ARBA" id="ARBA00022448"/>
    </source>
</evidence>
<dbReference type="OrthoDB" id="9814063at2"/>
<evidence type="ECO:0000313" key="9">
    <source>
        <dbReference type="EMBL" id="SHF10528.1"/>
    </source>
</evidence>
<proteinExistence type="predicted"/>
<keyword evidence="3 6" id="KW-0479">Metal-binding</keyword>
<sequence length="241" mass="27198">MRLILFIGSLLMACFYFLFSLSHPQIQENRPPEITITAPLPNHTFKWNSILPYEIQVMDFEDGNSEYDEINPNEVLLIVRYLKDSSELKPYLKGRSNTNYEPLIQMGSSTCFNCHKAKGKLIGPSFESIAAKYDRDPKTIELLASKIMTGSSTVWGDEKMPPHPDFLAGQVQELVLWILENNSDPNNDYLAGVKGAIKTKETATDNEKGILVMTAIYRDHGSNDEGQNSIQSQNTLILKNH</sequence>
<reference evidence="10" key="1">
    <citation type="submission" date="2016-11" db="EMBL/GenBank/DDBJ databases">
        <authorList>
            <person name="Varghese N."/>
            <person name="Submissions S."/>
        </authorList>
    </citation>
    <scope>NUCLEOTIDE SEQUENCE [LARGE SCALE GENOMIC DNA]</scope>
    <source>
        <strain evidence="10">DSM 17539</strain>
    </source>
</reference>
<dbReference type="SUPFAM" id="SSF46626">
    <property type="entry name" value="Cytochrome c"/>
    <property type="match status" value="1"/>
</dbReference>
<keyword evidence="1" id="KW-0813">Transport</keyword>
<evidence type="ECO:0000256" key="2">
    <source>
        <dbReference type="ARBA" id="ARBA00022617"/>
    </source>
</evidence>
<keyword evidence="5 6" id="KW-0408">Iron</keyword>
<gene>
    <name evidence="9" type="ORF">SAMN03080594_102617</name>
</gene>
<protein>
    <submittedName>
        <fullName evidence="9">Cytochrome c</fullName>
    </submittedName>
</protein>
<evidence type="ECO:0000256" key="6">
    <source>
        <dbReference type="PIRSR" id="PIRSR602324-1"/>
    </source>
</evidence>
<evidence type="ECO:0000259" key="8">
    <source>
        <dbReference type="PROSITE" id="PS51007"/>
    </source>
</evidence>
<dbReference type="PROSITE" id="PS51007">
    <property type="entry name" value="CYTC"/>
    <property type="match status" value="1"/>
</dbReference>
<evidence type="ECO:0000256" key="7">
    <source>
        <dbReference type="SAM" id="MobiDB-lite"/>
    </source>
</evidence>
<dbReference type="RefSeq" id="WP_143153155.1">
    <property type="nucleotide sequence ID" value="NZ_FQUX01000002.1"/>
</dbReference>
<organism evidence="9 10">
    <name type="scientific">Arenibacter palladensis</name>
    <dbReference type="NCBI Taxonomy" id="237373"/>
    <lineage>
        <taxon>Bacteria</taxon>
        <taxon>Pseudomonadati</taxon>
        <taxon>Bacteroidota</taxon>
        <taxon>Flavobacteriia</taxon>
        <taxon>Flavobacteriales</taxon>
        <taxon>Flavobacteriaceae</taxon>
        <taxon>Arenibacter</taxon>
    </lineage>
</organism>
<accession>A0A1M4YXV0</accession>
<dbReference type="GO" id="GO:0020037">
    <property type="term" value="F:heme binding"/>
    <property type="evidence" value="ECO:0007669"/>
    <property type="project" value="InterPro"/>
</dbReference>
<keyword evidence="4" id="KW-0249">Electron transport</keyword>
<dbReference type="Gene3D" id="1.10.760.10">
    <property type="entry name" value="Cytochrome c-like domain"/>
    <property type="match status" value="1"/>
</dbReference>
<feature type="compositionally biased region" description="Polar residues" evidence="7">
    <location>
        <begin position="224"/>
        <end position="241"/>
    </location>
</feature>
<feature type="region of interest" description="Disordered" evidence="7">
    <location>
        <begin position="222"/>
        <end position="241"/>
    </location>
</feature>
<name>A0A1M4YXV0_9FLAO</name>
<evidence type="ECO:0000256" key="5">
    <source>
        <dbReference type="ARBA" id="ARBA00023004"/>
    </source>
</evidence>
<evidence type="ECO:0000256" key="4">
    <source>
        <dbReference type="ARBA" id="ARBA00022982"/>
    </source>
</evidence>
<dbReference type="EMBL" id="FQUX01000002">
    <property type="protein sequence ID" value="SHF10528.1"/>
    <property type="molecule type" value="Genomic_DNA"/>
</dbReference>
<dbReference type="GO" id="GO:0009055">
    <property type="term" value="F:electron transfer activity"/>
    <property type="evidence" value="ECO:0007669"/>
    <property type="project" value="InterPro"/>
</dbReference>
<dbReference type="GO" id="GO:0005506">
    <property type="term" value="F:iron ion binding"/>
    <property type="evidence" value="ECO:0007669"/>
    <property type="project" value="InterPro"/>
</dbReference>